<dbReference type="InParanoid" id="A0A369JEC5"/>
<dbReference type="EMBL" id="LUEZ02000110">
    <property type="protein sequence ID" value="RDB17764.1"/>
    <property type="molecule type" value="Genomic_DNA"/>
</dbReference>
<keyword evidence="2" id="KW-1185">Reference proteome</keyword>
<name>A0A369JEC5_HYPMA</name>
<dbReference type="AlphaFoldDB" id="A0A369JEC5"/>
<protein>
    <submittedName>
        <fullName evidence="1">Uncharacterized protein</fullName>
    </submittedName>
</protein>
<reference evidence="1" key="1">
    <citation type="submission" date="2018-04" db="EMBL/GenBank/DDBJ databases">
        <title>Whole genome sequencing of Hypsizygus marmoreus.</title>
        <authorList>
            <person name="Choi I.-G."/>
            <person name="Min B."/>
            <person name="Kim J.-G."/>
            <person name="Kim S."/>
            <person name="Oh Y.-L."/>
            <person name="Kong W.-S."/>
            <person name="Park H."/>
            <person name="Jeong J."/>
            <person name="Song E.-S."/>
        </authorList>
    </citation>
    <scope>NUCLEOTIDE SEQUENCE [LARGE SCALE GENOMIC DNA]</scope>
    <source>
        <strain evidence="1">51987-8</strain>
    </source>
</reference>
<dbReference type="Proteomes" id="UP000076154">
    <property type="component" value="Unassembled WGS sequence"/>
</dbReference>
<comment type="caution">
    <text evidence="1">The sequence shown here is derived from an EMBL/GenBank/DDBJ whole genome shotgun (WGS) entry which is preliminary data.</text>
</comment>
<evidence type="ECO:0000313" key="1">
    <source>
        <dbReference type="EMBL" id="RDB17764.1"/>
    </source>
</evidence>
<proteinExistence type="predicted"/>
<accession>A0A369JEC5</accession>
<gene>
    <name evidence="1" type="ORF">Hypma_001117</name>
</gene>
<sequence length="166" mass="17848">MEVGIRQPQRAAGVLGTVAQVVSAGEPLSAYFPFVHPRHCGHSLVAGAILHAIACESQYKHRLLVLLPSSFVTVPTLDFIRIPLDDNGCNRWQDGQRKCVRARYTGPVLLVLATMATNVVTSSHFQCALPSKDPSSGAPLSSMDPAVSRYTIDGVELGTTITVHDQ</sequence>
<dbReference type="OrthoDB" id="3265734at2759"/>
<organism evidence="1 2">
    <name type="scientific">Hypsizygus marmoreus</name>
    <name type="common">White beech mushroom</name>
    <name type="synonym">Agaricus marmoreus</name>
    <dbReference type="NCBI Taxonomy" id="39966"/>
    <lineage>
        <taxon>Eukaryota</taxon>
        <taxon>Fungi</taxon>
        <taxon>Dikarya</taxon>
        <taxon>Basidiomycota</taxon>
        <taxon>Agaricomycotina</taxon>
        <taxon>Agaricomycetes</taxon>
        <taxon>Agaricomycetidae</taxon>
        <taxon>Agaricales</taxon>
        <taxon>Tricholomatineae</taxon>
        <taxon>Lyophyllaceae</taxon>
        <taxon>Hypsizygus</taxon>
    </lineage>
</organism>
<evidence type="ECO:0000313" key="2">
    <source>
        <dbReference type="Proteomes" id="UP000076154"/>
    </source>
</evidence>